<dbReference type="Proteomes" id="UP000037122">
    <property type="component" value="Unassembled WGS sequence"/>
</dbReference>
<reference evidence="2" key="1">
    <citation type="journal article" date="2015" name="BMC Genomics">
        <title>Draft genome of a commonly misdiagnosed multidrug resistant pathogen Candida auris.</title>
        <authorList>
            <person name="Chatterjee S."/>
            <person name="Alampalli S.V."/>
            <person name="Nageshan R.K."/>
            <person name="Chettiar S.T."/>
            <person name="Joshi S."/>
            <person name="Tatu U.S."/>
        </authorList>
    </citation>
    <scope>NUCLEOTIDE SEQUENCE [LARGE SCALE GENOMIC DNA]</scope>
    <source>
        <strain evidence="2">6684</strain>
    </source>
</reference>
<dbReference type="VEuPathDB" id="FungiDB:QG37_06850"/>
<dbReference type="EMBL" id="LGST01000050">
    <property type="protein sequence ID" value="KND96736.1"/>
    <property type="molecule type" value="Genomic_DNA"/>
</dbReference>
<gene>
    <name evidence="1" type="ORF">QG37_06850</name>
</gene>
<name>A0A0L0NRG6_CANAR</name>
<proteinExistence type="predicted"/>
<evidence type="ECO:0000313" key="2">
    <source>
        <dbReference type="Proteomes" id="UP000037122"/>
    </source>
</evidence>
<dbReference type="AlphaFoldDB" id="A0A0L0NRG6"/>
<organism evidence="1 2">
    <name type="scientific">Candidozyma auris</name>
    <name type="common">Yeast</name>
    <name type="synonym">Candida auris</name>
    <dbReference type="NCBI Taxonomy" id="498019"/>
    <lineage>
        <taxon>Eukaryota</taxon>
        <taxon>Fungi</taxon>
        <taxon>Dikarya</taxon>
        <taxon>Ascomycota</taxon>
        <taxon>Saccharomycotina</taxon>
        <taxon>Pichiomycetes</taxon>
        <taxon>Metschnikowiaceae</taxon>
        <taxon>Candidozyma</taxon>
    </lineage>
</organism>
<sequence length="44" mass="4988">MVRVVMLISMFGQWIEGEACRPNKLDLLPKELAAKNCLVSKLIE</sequence>
<evidence type="ECO:0000313" key="1">
    <source>
        <dbReference type="EMBL" id="KND96736.1"/>
    </source>
</evidence>
<comment type="caution">
    <text evidence="1">The sequence shown here is derived from an EMBL/GenBank/DDBJ whole genome shotgun (WGS) entry which is preliminary data.</text>
</comment>
<protein>
    <submittedName>
        <fullName evidence="1">Uncharacterized protein</fullName>
    </submittedName>
</protein>
<accession>A0A0L0NRG6</accession>